<dbReference type="CDD" id="cd00156">
    <property type="entry name" value="REC"/>
    <property type="match status" value="1"/>
</dbReference>
<dbReference type="EMBL" id="CP136862">
    <property type="protein sequence ID" value="WOJ91226.1"/>
    <property type="molecule type" value="Genomic_DNA"/>
</dbReference>
<dbReference type="SMART" id="SM00388">
    <property type="entry name" value="HisKA"/>
    <property type="match status" value="1"/>
</dbReference>
<dbReference type="SUPFAM" id="SSF52172">
    <property type="entry name" value="CheY-like"/>
    <property type="match status" value="3"/>
</dbReference>
<evidence type="ECO:0000256" key="6">
    <source>
        <dbReference type="ARBA" id="ARBA00022777"/>
    </source>
</evidence>
<dbReference type="InterPro" id="IPR003661">
    <property type="entry name" value="HisK_dim/P_dom"/>
</dbReference>
<dbReference type="Pfam" id="PF13185">
    <property type="entry name" value="GAF_2"/>
    <property type="match status" value="1"/>
</dbReference>
<dbReference type="SUPFAM" id="SSF46458">
    <property type="entry name" value="Globin-like"/>
    <property type="match status" value="1"/>
</dbReference>
<dbReference type="PROSITE" id="PS50110">
    <property type="entry name" value="RESPONSE_REGULATORY"/>
    <property type="match status" value="3"/>
</dbReference>
<dbReference type="SMART" id="SM00304">
    <property type="entry name" value="HAMP"/>
    <property type="match status" value="1"/>
</dbReference>
<evidence type="ECO:0000259" key="10">
    <source>
        <dbReference type="PROSITE" id="PS50109"/>
    </source>
</evidence>
<dbReference type="InterPro" id="IPR036890">
    <property type="entry name" value="HATPase_C_sf"/>
</dbReference>
<evidence type="ECO:0000256" key="3">
    <source>
        <dbReference type="ARBA" id="ARBA00012438"/>
    </source>
</evidence>
<dbReference type="CDD" id="cd06225">
    <property type="entry name" value="HAMP"/>
    <property type="match status" value="1"/>
</dbReference>
<dbReference type="InterPro" id="IPR036097">
    <property type="entry name" value="HisK_dim/P_sf"/>
</dbReference>
<dbReference type="Gene3D" id="3.30.450.40">
    <property type="match status" value="1"/>
</dbReference>
<dbReference type="EC" id="2.7.13.3" evidence="3"/>
<dbReference type="SMART" id="SM00065">
    <property type="entry name" value="GAF"/>
    <property type="match status" value="1"/>
</dbReference>
<dbReference type="Gene3D" id="1.10.287.130">
    <property type="match status" value="1"/>
</dbReference>
<dbReference type="CDD" id="cd00082">
    <property type="entry name" value="HisKA"/>
    <property type="match status" value="1"/>
</dbReference>
<accession>A0ABZ0HWD9</accession>
<dbReference type="Gene3D" id="3.40.50.2300">
    <property type="match status" value="3"/>
</dbReference>
<keyword evidence="14" id="KW-1185">Reference proteome</keyword>
<dbReference type="Pfam" id="PF00672">
    <property type="entry name" value="HAMP"/>
    <property type="match status" value="1"/>
</dbReference>
<dbReference type="Pfam" id="PF00512">
    <property type="entry name" value="HisKA"/>
    <property type="match status" value="1"/>
</dbReference>
<keyword evidence="9" id="KW-0175">Coiled coil</keyword>
<evidence type="ECO:0000313" key="14">
    <source>
        <dbReference type="Proteomes" id="UP001626536"/>
    </source>
</evidence>
<feature type="domain" description="Response regulatory" evidence="11">
    <location>
        <begin position="879"/>
        <end position="995"/>
    </location>
</feature>
<dbReference type="SUPFAM" id="SSF55874">
    <property type="entry name" value="ATPase domain of HSP90 chaperone/DNA topoisomerase II/histidine kinase"/>
    <property type="match status" value="1"/>
</dbReference>
<evidence type="ECO:0000259" key="11">
    <source>
        <dbReference type="PROSITE" id="PS50110"/>
    </source>
</evidence>
<keyword evidence="6" id="KW-0418">Kinase</keyword>
<dbReference type="PRINTS" id="PR00344">
    <property type="entry name" value="BCTRLSENSOR"/>
</dbReference>
<evidence type="ECO:0000256" key="5">
    <source>
        <dbReference type="ARBA" id="ARBA00022679"/>
    </source>
</evidence>
<organism evidence="13 14">
    <name type="scientific">Methylocapsa polymorpha</name>
    <dbReference type="NCBI Taxonomy" id="3080828"/>
    <lineage>
        <taxon>Bacteria</taxon>
        <taxon>Pseudomonadati</taxon>
        <taxon>Pseudomonadota</taxon>
        <taxon>Alphaproteobacteria</taxon>
        <taxon>Hyphomicrobiales</taxon>
        <taxon>Beijerinckiaceae</taxon>
        <taxon>Methylocapsa</taxon>
    </lineage>
</organism>
<dbReference type="Gene3D" id="3.30.565.10">
    <property type="entry name" value="Histidine kinase-like ATPase, C-terminal domain"/>
    <property type="match status" value="1"/>
</dbReference>
<dbReference type="InterPro" id="IPR003594">
    <property type="entry name" value="HATPase_dom"/>
</dbReference>
<dbReference type="CDD" id="cd17546">
    <property type="entry name" value="REC_hyHK_CKI1_RcsC-like"/>
    <property type="match status" value="1"/>
</dbReference>
<dbReference type="InterPro" id="IPR001789">
    <property type="entry name" value="Sig_transdc_resp-reg_receiver"/>
</dbReference>
<dbReference type="PROSITE" id="PS50109">
    <property type="entry name" value="HIS_KIN"/>
    <property type="match status" value="1"/>
</dbReference>
<dbReference type="PANTHER" id="PTHR45339:SF1">
    <property type="entry name" value="HYBRID SIGNAL TRANSDUCTION HISTIDINE KINASE J"/>
    <property type="match status" value="1"/>
</dbReference>
<feature type="domain" description="Response regulatory" evidence="11">
    <location>
        <begin position="757"/>
        <end position="870"/>
    </location>
</feature>
<dbReference type="InterPro" id="IPR011006">
    <property type="entry name" value="CheY-like_superfamily"/>
</dbReference>
<comment type="subcellular location">
    <subcellularLocation>
        <location evidence="2">Membrane</location>
    </subcellularLocation>
</comment>
<dbReference type="InterPro" id="IPR003018">
    <property type="entry name" value="GAF"/>
</dbReference>
<keyword evidence="7" id="KW-0902">Two-component regulatory system</keyword>
<evidence type="ECO:0000259" key="12">
    <source>
        <dbReference type="PROSITE" id="PS50885"/>
    </source>
</evidence>
<comment type="catalytic activity">
    <reaction evidence="1">
        <text>ATP + protein L-histidine = ADP + protein N-phospho-L-histidine.</text>
        <dbReference type="EC" id="2.7.13.3"/>
    </reaction>
</comment>
<dbReference type="InterPro" id="IPR012292">
    <property type="entry name" value="Globin/Proto"/>
</dbReference>
<dbReference type="InterPro" id="IPR029016">
    <property type="entry name" value="GAF-like_dom_sf"/>
</dbReference>
<evidence type="ECO:0000256" key="2">
    <source>
        <dbReference type="ARBA" id="ARBA00004370"/>
    </source>
</evidence>
<dbReference type="Proteomes" id="UP001626536">
    <property type="component" value="Chromosome"/>
</dbReference>
<dbReference type="SMART" id="SM00387">
    <property type="entry name" value="HATPase_c"/>
    <property type="match status" value="1"/>
</dbReference>
<dbReference type="SUPFAM" id="SSF55781">
    <property type="entry name" value="GAF domain-like"/>
    <property type="match status" value="1"/>
</dbReference>
<feature type="domain" description="HAMP" evidence="12">
    <location>
        <begin position="168"/>
        <end position="218"/>
    </location>
</feature>
<feature type="domain" description="Histidine kinase" evidence="10">
    <location>
        <begin position="493"/>
        <end position="713"/>
    </location>
</feature>
<gene>
    <name evidence="13" type="ORF">RZS28_08165</name>
</gene>
<feature type="modified residue" description="4-aspartylphosphate" evidence="8">
    <location>
        <position position="928"/>
    </location>
</feature>
<feature type="modified residue" description="4-aspartylphosphate" evidence="8">
    <location>
        <position position="806"/>
    </location>
</feature>
<dbReference type="InterPro" id="IPR044398">
    <property type="entry name" value="Globin-sensor_dom"/>
</dbReference>
<name>A0ABZ0HWD9_9HYPH</name>
<proteinExistence type="predicted"/>
<reference evidence="13 14" key="1">
    <citation type="submission" date="2023-10" db="EMBL/GenBank/DDBJ databases">
        <title>Novel methanotroph of the genus Methylocapsa from a subarctic wetland.</title>
        <authorList>
            <person name="Belova S.E."/>
            <person name="Oshkin I.Y."/>
            <person name="Miroshnikov K."/>
            <person name="Dedysh S.N."/>
        </authorList>
    </citation>
    <scope>NUCLEOTIDE SEQUENCE [LARGE SCALE GENOMIC DNA]</scope>
    <source>
        <strain evidence="13 14">RX1</strain>
    </source>
</reference>
<dbReference type="CDD" id="cd16922">
    <property type="entry name" value="HATPase_EvgS-ArcB-TorS-like"/>
    <property type="match status" value="1"/>
</dbReference>
<evidence type="ECO:0000256" key="1">
    <source>
        <dbReference type="ARBA" id="ARBA00000085"/>
    </source>
</evidence>
<protein>
    <recommendedName>
        <fullName evidence="3">histidine kinase</fullName>
        <ecNumber evidence="3">2.7.13.3</ecNumber>
    </recommendedName>
</protein>
<dbReference type="Pfam" id="PF00072">
    <property type="entry name" value="Response_reg"/>
    <property type="match status" value="3"/>
</dbReference>
<evidence type="ECO:0000256" key="4">
    <source>
        <dbReference type="ARBA" id="ARBA00022553"/>
    </source>
</evidence>
<dbReference type="RefSeq" id="WP_407340820.1">
    <property type="nucleotide sequence ID" value="NZ_CP136862.1"/>
</dbReference>
<dbReference type="InterPro" id="IPR003660">
    <property type="entry name" value="HAMP_dom"/>
</dbReference>
<evidence type="ECO:0000256" key="7">
    <source>
        <dbReference type="ARBA" id="ARBA00023012"/>
    </source>
</evidence>
<dbReference type="InterPro" id="IPR005467">
    <property type="entry name" value="His_kinase_dom"/>
</dbReference>
<dbReference type="InterPro" id="IPR004358">
    <property type="entry name" value="Sig_transdc_His_kin-like_C"/>
</dbReference>
<dbReference type="InterPro" id="IPR009050">
    <property type="entry name" value="Globin-like_sf"/>
</dbReference>
<dbReference type="SMART" id="SM00448">
    <property type="entry name" value="REC"/>
    <property type="match status" value="3"/>
</dbReference>
<dbReference type="Pfam" id="PF11563">
    <property type="entry name" value="Protoglobin"/>
    <property type="match status" value="1"/>
</dbReference>
<feature type="domain" description="Response regulatory" evidence="11">
    <location>
        <begin position="1025"/>
        <end position="1142"/>
    </location>
</feature>
<dbReference type="PROSITE" id="PS50885">
    <property type="entry name" value="HAMP"/>
    <property type="match status" value="1"/>
</dbReference>
<dbReference type="SUPFAM" id="SSF47384">
    <property type="entry name" value="Homodimeric domain of signal transducing histidine kinase"/>
    <property type="match status" value="1"/>
</dbReference>
<feature type="modified residue" description="4-aspartylphosphate" evidence="8">
    <location>
        <position position="1075"/>
    </location>
</feature>
<evidence type="ECO:0000256" key="8">
    <source>
        <dbReference type="PROSITE-ProRule" id="PRU00169"/>
    </source>
</evidence>
<evidence type="ECO:0000313" key="13">
    <source>
        <dbReference type="EMBL" id="WOJ91226.1"/>
    </source>
</evidence>
<dbReference type="PANTHER" id="PTHR45339">
    <property type="entry name" value="HYBRID SIGNAL TRANSDUCTION HISTIDINE KINASE J"/>
    <property type="match status" value="1"/>
</dbReference>
<feature type="coiled-coil region" evidence="9">
    <location>
        <begin position="421"/>
        <end position="469"/>
    </location>
</feature>
<sequence>MPTAGTSSNYLVDHSSLRASHGLDDSVFDDVRAVGGRLTARVPELIKDFYGWLSGLPEFGRFLSNEQLLARVKGQQAEYWKDFLRAEVDEAYVERRRVVGQAHARIELGLLIYLQAMEFVSAWLRREIEADQSLRDRPMATLSIRKLIEFDSAIVVDTYGARTARSLEEQRRRLEHVAGVMRAVTEGDLSPRIDVTGPEDVLGTSLNEMVQSLRNIAREMGLIARGNYSAHVPPRSEKDELGISLQAMTLALREAAEKNEQHIWLSKTQTELGQAMSGNPSVRELSQRVLSHLCRALDVQVGAQYILDDGSGTLRLAGAYAIAEGKGARERWKLGEGLVGQAAQEKRRILVNDVPEDSIRIHWGLGEALPKSLVVLPLVHEGEARGVIELGSLGRFSRAQLDLLDYASSSVGLAISAAETRARVQQLLEESQAQGEELTTQQEELRQVNDTLEEHMRALESQKESLLATETVLRQKAAELERTSRYKSEFLANMSHELRTPLNSSLILAKLLSDNKEGNLSPEQVKYAQSISAAGNDLLTLINDILDLSKIEAGKIDLNIEPVAVSRLVSNLKHRFELLASERKLEFCVAVDPSCPQTIDTDPQRLQQILSNLLSNAVKFTEKGTVRLLAAPKDSRRIAFTVEDTGIGIPVEQQDIIFEAFRQADGTTNRKFGGTGLGLSISRELAGLLGGQIRVRSAAGEGSAFTLLIPHQAQAEAMVAALPSSAPRTEAGRHQPAEAARPFVEDDRDLITDPARAVLVIEDDPVFAEILRDLARELGFQCITAGTAETGLRLAREYRPEAVLLDIGLPDQSGLTVLELLKRDPSTRHAPIHVVSVHDYQQVAREMGAVGYMLKPVKREQLVSAFRLLEERFSRKAKAILIVEDEGVQRSALTKLLASDDVDIVAVATAEEALRQIRGATFDCVVLDLMLPDVSGFELLDRMSRDESCALPPVIVYTARSLTVDEEQKLRRLSKSIIVKGARSPERLLEEVTLFLHQVESKLPPEKQWMLRVVRDREAILDGRRVLLVEDDVRNIFSLTAVLEREGVVVDIARNGKEALVRLDRAPSVDVVLMDIMMPEMDGFEATREIRKRNGLASLPVIALTAKAMADDRQQCLAAGANDYIAKPIDVEKLLSLIRVWMPK</sequence>
<keyword evidence="5" id="KW-0808">Transferase</keyword>
<dbReference type="Gene3D" id="1.10.490.10">
    <property type="entry name" value="Globins"/>
    <property type="match status" value="1"/>
</dbReference>
<evidence type="ECO:0000256" key="9">
    <source>
        <dbReference type="SAM" id="Coils"/>
    </source>
</evidence>
<keyword evidence="4 8" id="KW-0597">Phosphoprotein</keyword>
<dbReference type="Pfam" id="PF02518">
    <property type="entry name" value="HATPase_c"/>
    <property type="match status" value="1"/>
</dbReference>